<name>A0A5B9W8L7_9BACT</name>
<evidence type="ECO:0000256" key="5">
    <source>
        <dbReference type="ARBA" id="ARBA00022533"/>
    </source>
</evidence>
<dbReference type="GO" id="GO:0005525">
    <property type="term" value="F:GTP binding"/>
    <property type="evidence" value="ECO:0007669"/>
    <property type="project" value="UniProtKB-KW"/>
</dbReference>
<evidence type="ECO:0000256" key="11">
    <source>
        <dbReference type="ARBA" id="ARBA00056901"/>
    </source>
</evidence>
<dbReference type="GO" id="GO:0006223">
    <property type="term" value="P:uracil salvage"/>
    <property type="evidence" value="ECO:0007669"/>
    <property type="project" value="InterPro"/>
</dbReference>
<gene>
    <name evidence="15" type="primary">upp</name>
    <name evidence="15" type="ORF">OJF2_53020</name>
</gene>
<keyword evidence="6 15" id="KW-0328">Glycosyltransferase</keyword>
<evidence type="ECO:0000259" key="14">
    <source>
        <dbReference type="Pfam" id="PF14681"/>
    </source>
</evidence>
<evidence type="ECO:0000256" key="9">
    <source>
        <dbReference type="ARBA" id="ARBA00023134"/>
    </source>
</evidence>
<evidence type="ECO:0000313" key="16">
    <source>
        <dbReference type="Proteomes" id="UP000324233"/>
    </source>
</evidence>
<dbReference type="GO" id="GO:0044206">
    <property type="term" value="P:UMP salvage"/>
    <property type="evidence" value="ECO:0007669"/>
    <property type="project" value="UniProtKB-UniPathway"/>
</dbReference>
<comment type="cofactor">
    <cofactor evidence="1">
        <name>Mg(2+)</name>
        <dbReference type="ChEBI" id="CHEBI:18420"/>
    </cofactor>
</comment>
<comment type="function">
    <text evidence="11">Catalyzes the conversion of uracil and 5-phospho-alpha-D-ribose 1-diphosphate (PRPP) to UMP and diphosphate.</text>
</comment>
<dbReference type="InterPro" id="IPR000836">
    <property type="entry name" value="PRTase_dom"/>
</dbReference>
<dbReference type="FunFam" id="3.40.50.2020:FF:000003">
    <property type="entry name" value="Uracil phosphoribosyltransferase"/>
    <property type="match status" value="1"/>
</dbReference>
<dbReference type="EMBL" id="CP042997">
    <property type="protein sequence ID" value="QEH36717.1"/>
    <property type="molecule type" value="Genomic_DNA"/>
</dbReference>
<protein>
    <recommendedName>
        <fullName evidence="12 13">Uracil phosphoribosyltransferase</fullName>
        <ecNumber evidence="4 13">2.4.2.9</ecNumber>
    </recommendedName>
</protein>
<dbReference type="GO" id="GO:0004845">
    <property type="term" value="F:uracil phosphoribosyltransferase activity"/>
    <property type="evidence" value="ECO:0007669"/>
    <property type="project" value="UniProtKB-UniRule"/>
</dbReference>
<dbReference type="InterPro" id="IPR029057">
    <property type="entry name" value="PRTase-like"/>
</dbReference>
<evidence type="ECO:0000256" key="1">
    <source>
        <dbReference type="ARBA" id="ARBA00001946"/>
    </source>
</evidence>
<dbReference type="SUPFAM" id="SSF53271">
    <property type="entry name" value="PRTase-like"/>
    <property type="match status" value="1"/>
</dbReference>
<feature type="domain" description="Phosphoribosyltransferase" evidence="14">
    <location>
        <begin position="7"/>
        <end position="207"/>
    </location>
</feature>
<dbReference type="CDD" id="cd06223">
    <property type="entry name" value="PRTases_typeI"/>
    <property type="match status" value="1"/>
</dbReference>
<reference evidence="15 16" key="1">
    <citation type="submission" date="2019-08" db="EMBL/GenBank/DDBJ databases">
        <title>Deep-cultivation of Planctomycetes and their phenomic and genomic characterization uncovers novel biology.</title>
        <authorList>
            <person name="Wiegand S."/>
            <person name="Jogler M."/>
            <person name="Boedeker C."/>
            <person name="Pinto D."/>
            <person name="Vollmers J."/>
            <person name="Rivas-Marin E."/>
            <person name="Kohn T."/>
            <person name="Peeters S.H."/>
            <person name="Heuer A."/>
            <person name="Rast P."/>
            <person name="Oberbeckmann S."/>
            <person name="Bunk B."/>
            <person name="Jeske O."/>
            <person name="Meyerdierks A."/>
            <person name="Storesund J.E."/>
            <person name="Kallscheuer N."/>
            <person name="Luecker S."/>
            <person name="Lage O.M."/>
            <person name="Pohl T."/>
            <person name="Merkel B.J."/>
            <person name="Hornburger P."/>
            <person name="Mueller R.-W."/>
            <person name="Bruemmer F."/>
            <person name="Labrenz M."/>
            <person name="Spormann A.M."/>
            <person name="Op den Camp H."/>
            <person name="Overmann J."/>
            <person name="Amann R."/>
            <person name="Jetten M.S.M."/>
            <person name="Mascher T."/>
            <person name="Medema M.H."/>
            <person name="Devos D.P."/>
            <person name="Kaster A.-K."/>
            <person name="Ovreas L."/>
            <person name="Rohde M."/>
            <person name="Galperin M.Y."/>
            <person name="Jogler C."/>
        </authorList>
    </citation>
    <scope>NUCLEOTIDE SEQUENCE [LARGE SCALE GENOMIC DNA]</scope>
    <source>
        <strain evidence="15 16">OJF2</strain>
    </source>
</reference>
<evidence type="ECO:0000256" key="10">
    <source>
        <dbReference type="ARBA" id="ARBA00052919"/>
    </source>
</evidence>
<evidence type="ECO:0000256" key="6">
    <source>
        <dbReference type="ARBA" id="ARBA00022676"/>
    </source>
</evidence>
<comment type="similarity">
    <text evidence="3">Belongs to the UPRTase family.</text>
</comment>
<organism evidence="15 16">
    <name type="scientific">Aquisphaera giovannonii</name>
    <dbReference type="NCBI Taxonomy" id="406548"/>
    <lineage>
        <taxon>Bacteria</taxon>
        <taxon>Pseudomonadati</taxon>
        <taxon>Planctomycetota</taxon>
        <taxon>Planctomycetia</taxon>
        <taxon>Isosphaerales</taxon>
        <taxon>Isosphaeraceae</taxon>
        <taxon>Aquisphaera</taxon>
    </lineage>
</organism>
<evidence type="ECO:0000256" key="2">
    <source>
        <dbReference type="ARBA" id="ARBA00005180"/>
    </source>
</evidence>
<dbReference type="InterPro" id="IPR050054">
    <property type="entry name" value="UPRTase/APRTase"/>
</dbReference>
<dbReference type="GO" id="GO:0005737">
    <property type="term" value="C:cytoplasm"/>
    <property type="evidence" value="ECO:0007669"/>
    <property type="project" value="UniProtKB-ARBA"/>
</dbReference>
<comment type="pathway">
    <text evidence="2">Pyrimidine metabolism; UMP biosynthesis via salvage pathway; UMP from uracil: step 1/1.</text>
</comment>
<evidence type="ECO:0000313" key="15">
    <source>
        <dbReference type="EMBL" id="QEH36717.1"/>
    </source>
</evidence>
<accession>A0A5B9W8L7</accession>
<dbReference type="EC" id="2.4.2.9" evidence="4 13"/>
<keyword evidence="9" id="KW-0342">GTP-binding</keyword>
<dbReference type="AlphaFoldDB" id="A0A5B9W8L7"/>
<evidence type="ECO:0000256" key="3">
    <source>
        <dbReference type="ARBA" id="ARBA00009516"/>
    </source>
</evidence>
<dbReference type="Gene3D" id="3.40.50.2020">
    <property type="match status" value="1"/>
</dbReference>
<dbReference type="PANTHER" id="PTHR32315:SF4">
    <property type="entry name" value="URACIL PHOSPHORIBOSYLTRANSFERASE, CHLOROPLASTIC"/>
    <property type="match status" value="1"/>
</dbReference>
<sequence length="212" mass="23029">MRQVFCSSHPIVRHKVASLRDVRTAPPEFRRLVRTLSALLAHEATADLPTVDGQVETPLGMAPTRTLEDIIGVVPVLRAGLGMAEGILELIPEAEVWHIGLFRDEVTLRPTEYYNKFPKRPRITLGLVVDPMLATGGSAVRTCEILKDAGVKRLKLLSLIAAPEGIARMAEAMPDVPIHVGAVDERLNEVGFIHPGLGDAGDRQFATMPAGH</sequence>
<proteinExistence type="inferred from homology"/>
<evidence type="ECO:0000256" key="8">
    <source>
        <dbReference type="ARBA" id="ARBA00022741"/>
    </source>
</evidence>
<dbReference type="InterPro" id="IPR005765">
    <property type="entry name" value="UPRT"/>
</dbReference>
<dbReference type="OrthoDB" id="9781675at2"/>
<dbReference type="NCBIfam" id="TIGR01091">
    <property type="entry name" value="upp"/>
    <property type="match status" value="1"/>
</dbReference>
<dbReference type="NCBIfam" id="NF001097">
    <property type="entry name" value="PRK00129.1"/>
    <property type="match status" value="1"/>
</dbReference>
<dbReference type="KEGG" id="agv:OJF2_53020"/>
<dbReference type="Proteomes" id="UP000324233">
    <property type="component" value="Chromosome"/>
</dbReference>
<keyword evidence="5" id="KW-0021">Allosteric enzyme</keyword>
<evidence type="ECO:0000256" key="7">
    <source>
        <dbReference type="ARBA" id="ARBA00022679"/>
    </source>
</evidence>
<dbReference type="RefSeq" id="WP_148596377.1">
    <property type="nucleotide sequence ID" value="NZ_CP042997.1"/>
</dbReference>
<keyword evidence="16" id="KW-1185">Reference proteome</keyword>
<keyword evidence="7 15" id="KW-0808">Transferase</keyword>
<dbReference type="Pfam" id="PF14681">
    <property type="entry name" value="UPRTase"/>
    <property type="match status" value="1"/>
</dbReference>
<keyword evidence="8" id="KW-0547">Nucleotide-binding</keyword>
<dbReference type="PANTHER" id="PTHR32315">
    <property type="entry name" value="ADENINE PHOSPHORIBOSYLTRANSFERASE"/>
    <property type="match status" value="1"/>
</dbReference>
<evidence type="ECO:0000256" key="4">
    <source>
        <dbReference type="ARBA" id="ARBA00011894"/>
    </source>
</evidence>
<evidence type="ECO:0000256" key="12">
    <source>
        <dbReference type="ARBA" id="ARBA00072146"/>
    </source>
</evidence>
<evidence type="ECO:0000256" key="13">
    <source>
        <dbReference type="NCBIfam" id="TIGR01091"/>
    </source>
</evidence>
<comment type="catalytic activity">
    <reaction evidence="10">
        <text>UMP + diphosphate = 5-phospho-alpha-D-ribose 1-diphosphate + uracil</text>
        <dbReference type="Rhea" id="RHEA:13017"/>
        <dbReference type="ChEBI" id="CHEBI:17568"/>
        <dbReference type="ChEBI" id="CHEBI:33019"/>
        <dbReference type="ChEBI" id="CHEBI:57865"/>
        <dbReference type="ChEBI" id="CHEBI:58017"/>
        <dbReference type="EC" id="2.4.2.9"/>
    </reaction>
</comment>
<dbReference type="UniPathway" id="UPA00574">
    <property type="reaction ID" value="UER00636"/>
</dbReference>